<protein>
    <submittedName>
        <fullName evidence="2">Uncharacterized protein</fullName>
    </submittedName>
</protein>
<keyword evidence="3" id="KW-1185">Reference proteome</keyword>
<reference evidence="2" key="1">
    <citation type="journal article" date="2016" name="Front. Microbiol.">
        <title>Genome Sequence of the Piezophilic, Mesophilic Sulfate-Reducing Bacterium Desulfovibrio indicus J2T.</title>
        <authorList>
            <person name="Cao J."/>
            <person name="Maignien L."/>
            <person name="Shao Z."/>
            <person name="Alain K."/>
            <person name="Jebbar M."/>
        </authorList>
    </citation>
    <scope>NUCLEOTIDE SEQUENCE</scope>
    <source>
        <strain evidence="2">DSM 16372</strain>
    </source>
</reference>
<dbReference type="Proteomes" id="UP001055247">
    <property type="component" value="Unassembled WGS sequence"/>
</dbReference>
<organism evidence="2 3">
    <name type="scientific">Methylobacterium hispanicum</name>
    <dbReference type="NCBI Taxonomy" id="270350"/>
    <lineage>
        <taxon>Bacteria</taxon>
        <taxon>Pseudomonadati</taxon>
        <taxon>Pseudomonadota</taxon>
        <taxon>Alphaproteobacteria</taxon>
        <taxon>Hyphomicrobiales</taxon>
        <taxon>Methylobacteriaceae</taxon>
        <taxon>Methylobacterium</taxon>
    </lineage>
</organism>
<dbReference type="AlphaFoldDB" id="A0AAV4ZLW6"/>
<accession>A0AAV4ZLW6</accession>
<evidence type="ECO:0000313" key="3">
    <source>
        <dbReference type="Proteomes" id="UP001055247"/>
    </source>
</evidence>
<gene>
    <name evidence="2" type="ORF">BHAOGJBA_2658</name>
</gene>
<name>A0AAV4ZLW6_9HYPH</name>
<sequence>MTRPDDTRPETDPGEAPAGARAYGDRPVSAEPQGGRAPGATEPADMGRPAGSGTADRDPGGRARPGPDGGDRGG</sequence>
<dbReference type="RefSeq" id="WP_238230104.1">
    <property type="nucleotide sequence ID" value="NZ_BPQO01000010.1"/>
</dbReference>
<proteinExistence type="predicted"/>
<evidence type="ECO:0000313" key="2">
    <source>
        <dbReference type="EMBL" id="GJD89132.1"/>
    </source>
</evidence>
<dbReference type="EMBL" id="BPQO01000010">
    <property type="protein sequence ID" value="GJD89132.1"/>
    <property type="molecule type" value="Genomic_DNA"/>
</dbReference>
<feature type="region of interest" description="Disordered" evidence="1">
    <location>
        <begin position="1"/>
        <end position="74"/>
    </location>
</feature>
<feature type="compositionally biased region" description="Basic and acidic residues" evidence="1">
    <location>
        <begin position="1"/>
        <end position="11"/>
    </location>
</feature>
<comment type="caution">
    <text evidence="2">The sequence shown here is derived from an EMBL/GenBank/DDBJ whole genome shotgun (WGS) entry which is preliminary data.</text>
</comment>
<evidence type="ECO:0000256" key="1">
    <source>
        <dbReference type="SAM" id="MobiDB-lite"/>
    </source>
</evidence>
<reference evidence="2" key="2">
    <citation type="submission" date="2021-08" db="EMBL/GenBank/DDBJ databases">
        <authorList>
            <person name="Tani A."/>
            <person name="Ola A."/>
            <person name="Ogura Y."/>
            <person name="Katsura K."/>
            <person name="Hayashi T."/>
        </authorList>
    </citation>
    <scope>NUCLEOTIDE SEQUENCE</scope>
    <source>
        <strain evidence="2">DSM 16372</strain>
    </source>
</reference>